<dbReference type="EMBL" id="MT142765">
    <property type="protein sequence ID" value="QJA88252.1"/>
    <property type="molecule type" value="Genomic_DNA"/>
</dbReference>
<sequence>MADAKLSALTELAATPATDDEIYIRDVSEAAASESKRITYANLVANNLPNRNAIINGCFRVAQRGTAFTAATTPANSDDTYLLDRWVLLSDGNDIVDVNQVTTPVPTGAYSAASFLIATQDKKFGILQVLEAKDAARFIGGTVSLSFKARMGASGTSTLLRAAVLAWSSTADTVTSDVVSAWGAEGTNPTLAANWTTENTPAALTALTADYQTYKIERISIDTASTTNIAVFIWSDDMTNAAGDLVYITDIQLELGSVATPFEFRSYQQERSLCQRLYRRITPDSTSDVFGVGFLYATETPVVYIPFPVTMRAIPTLETSGTAADYRLLTGASFTVYTVAPSINQASVDGAFLIGTIGTTGAAADGCVMDAANTNAFIGFTAEL</sequence>
<accession>A0A6M3L300</accession>
<dbReference type="AlphaFoldDB" id="A0A6M3L300"/>
<name>A0A6M3L300_9ZZZZ</name>
<protein>
    <submittedName>
        <fullName evidence="1">Uncharacterized protein</fullName>
    </submittedName>
</protein>
<reference evidence="1" key="1">
    <citation type="submission" date="2020-03" db="EMBL/GenBank/DDBJ databases">
        <title>The deep terrestrial virosphere.</title>
        <authorList>
            <person name="Holmfeldt K."/>
            <person name="Nilsson E."/>
            <person name="Simone D."/>
            <person name="Lopez-Fernandez M."/>
            <person name="Wu X."/>
            <person name="de Brujin I."/>
            <person name="Lundin D."/>
            <person name="Andersson A."/>
            <person name="Bertilsson S."/>
            <person name="Dopson M."/>
        </authorList>
    </citation>
    <scope>NUCLEOTIDE SEQUENCE</scope>
    <source>
        <strain evidence="1">MM415B02798</strain>
    </source>
</reference>
<proteinExistence type="predicted"/>
<evidence type="ECO:0000313" key="1">
    <source>
        <dbReference type="EMBL" id="QJA88252.1"/>
    </source>
</evidence>
<gene>
    <name evidence="1" type="ORF">MM415B02798_0005</name>
</gene>
<organism evidence="1">
    <name type="scientific">viral metagenome</name>
    <dbReference type="NCBI Taxonomy" id="1070528"/>
    <lineage>
        <taxon>unclassified sequences</taxon>
        <taxon>metagenomes</taxon>
        <taxon>organismal metagenomes</taxon>
    </lineage>
</organism>